<organism evidence="1 2">
    <name type="scientific">Caerostris extrusa</name>
    <name type="common">Bark spider</name>
    <name type="synonym">Caerostris bankana</name>
    <dbReference type="NCBI Taxonomy" id="172846"/>
    <lineage>
        <taxon>Eukaryota</taxon>
        <taxon>Metazoa</taxon>
        <taxon>Ecdysozoa</taxon>
        <taxon>Arthropoda</taxon>
        <taxon>Chelicerata</taxon>
        <taxon>Arachnida</taxon>
        <taxon>Araneae</taxon>
        <taxon>Araneomorphae</taxon>
        <taxon>Entelegynae</taxon>
        <taxon>Araneoidea</taxon>
        <taxon>Araneidae</taxon>
        <taxon>Caerostris</taxon>
    </lineage>
</organism>
<accession>A0AAV4MNC8</accession>
<dbReference type="AlphaFoldDB" id="A0AAV4MNC8"/>
<dbReference type="Proteomes" id="UP001054945">
    <property type="component" value="Unassembled WGS sequence"/>
</dbReference>
<gene>
    <name evidence="1" type="ORF">CEXT_194421</name>
</gene>
<sequence>MVTTASCFSVQSPSKGIRLTTNLNCQTIARKRSIRSDIATVSHGQCLDSFHPNAPAFCCEAKVEWRFSCDVAELVGVFYPLPPLYHPAMGTQLSPPFMEHPLLTHPDARGSEIGIVVSGGYLRFSLNEPPLKLTFCQIGFWDARASSGWRDLAVLASFSRKEGVDGNI</sequence>
<reference evidence="1 2" key="1">
    <citation type="submission" date="2021-06" db="EMBL/GenBank/DDBJ databases">
        <title>Caerostris extrusa draft genome.</title>
        <authorList>
            <person name="Kono N."/>
            <person name="Arakawa K."/>
        </authorList>
    </citation>
    <scope>NUCLEOTIDE SEQUENCE [LARGE SCALE GENOMIC DNA]</scope>
</reference>
<keyword evidence="2" id="KW-1185">Reference proteome</keyword>
<proteinExistence type="predicted"/>
<dbReference type="EMBL" id="BPLR01002363">
    <property type="protein sequence ID" value="GIX72986.1"/>
    <property type="molecule type" value="Genomic_DNA"/>
</dbReference>
<comment type="caution">
    <text evidence="1">The sequence shown here is derived from an EMBL/GenBank/DDBJ whole genome shotgun (WGS) entry which is preliminary data.</text>
</comment>
<name>A0AAV4MNC8_CAEEX</name>
<evidence type="ECO:0000313" key="1">
    <source>
        <dbReference type="EMBL" id="GIX72986.1"/>
    </source>
</evidence>
<protein>
    <submittedName>
        <fullName evidence="1">Uncharacterized protein</fullName>
    </submittedName>
</protein>
<evidence type="ECO:0000313" key="2">
    <source>
        <dbReference type="Proteomes" id="UP001054945"/>
    </source>
</evidence>